<evidence type="ECO:0000256" key="3">
    <source>
        <dbReference type="ARBA" id="ARBA00022737"/>
    </source>
</evidence>
<feature type="domain" description="Ig-like" evidence="12">
    <location>
        <begin position="19"/>
        <end position="109"/>
    </location>
</feature>
<gene>
    <name evidence="14" type="ORF">NP493_551g02002</name>
</gene>
<dbReference type="Pfam" id="PF00041">
    <property type="entry name" value="fn3"/>
    <property type="match status" value="3"/>
</dbReference>
<dbReference type="InterPro" id="IPR036116">
    <property type="entry name" value="FN3_sf"/>
</dbReference>
<dbReference type="Gene3D" id="2.60.40.10">
    <property type="entry name" value="Immunoglobulins"/>
    <property type="match status" value="10"/>
</dbReference>
<dbReference type="Proteomes" id="UP001209878">
    <property type="component" value="Unassembled WGS sequence"/>
</dbReference>
<keyword evidence="5 11" id="KW-1133">Transmembrane helix</keyword>
<feature type="domain" description="Fibronectin type-III" evidence="13">
    <location>
        <begin position="607"/>
        <end position="704"/>
    </location>
</feature>
<dbReference type="PANTHER" id="PTHR44170">
    <property type="entry name" value="PROTEIN SIDEKICK"/>
    <property type="match status" value="1"/>
</dbReference>
<keyword evidence="2 11" id="KW-0812">Transmembrane</keyword>
<evidence type="ECO:0000256" key="9">
    <source>
        <dbReference type="ARBA" id="ARBA00023319"/>
    </source>
</evidence>
<dbReference type="SUPFAM" id="SSF48726">
    <property type="entry name" value="Immunoglobulin"/>
    <property type="match status" value="5"/>
</dbReference>
<evidence type="ECO:0000259" key="12">
    <source>
        <dbReference type="PROSITE" id="PS50835"/>
    </source>
</evidence>
<feature type="domain" description="Fibronectin type-III" evidence="13">
    <location>
        <begin position="506"/>
        <end position="602"/>
    </location>
</feature>
<feature type="domain" description="Fibronectin type-III" evidence="13">
    <location>
        <begin position="709"/>
        <end position="827"/>
    </location>
</feature>
<evidence type="ECO:0000313" key="15">
    <source>
        <dbReference type="Proteomes" id="UP001209878"/>
    </source>
</evidence>
<dbReference type="PANTHER" id="PTHR44170:SF6">
    <property type="entry name" value="CONTACTIN"/>
    <property type="match status" value="1"/>
</dbReference>
<evidence type="ECO:0000256" key="4">
    <source>
        <dbReference type="ARBA" id="ARBA00022889"/>
    </source>
</evidence>
<dbReference type="Pfam" id="PF07679">
    <property type="entry name" value="I-set"/>
    <property type="match status" value="3"/>
</dbReference>
<dbReference type="InterPro" id="IPR003599">
    <property type="entry name" value="Ig_sub"/>
</dbReference>
<keyword evidence="3" id="KW-0677">Repeat</keyword>
<name>A0AAD9KVM5_RIDPI</name>
<feature type="compositionally biased region" description="Basic and acidic residues" evidence="10">
    <location>
        <begin position="1107"/>
        <end position="1116"/>
    </location>
</feature>
<evidence type="ECO:0000256" key="2">
    <source>
        <dbReference type="ARBA" id="ARBA00022692"/>
    </source>
</evidence>
<feature type="domain" description="Fibronectin type-III" evidence="13">
    <location>
        <begin position="831"/>
        <end position="928"/>
    </location>
</feature>
<feature type="compositionally biased region" description="Polar residues" evidence="10">
    <location>
        <begin position="1170"/>
        <end position="1183"/>
    </location>
</feature>
<evidence type="ECO:0000256" key="7">
    <source>
        <dbReference type="ARBA" id="ARBA00023157"/>
    </source>
</evidence>
<dbReference type="GO" id="GO:0030424">
    <property type="term" value="C:axon"/>
    <property type="evidence" value="ECO:0007669"/>
    <property type="project" value="TreeGrafter"/>
</dbReference>
<dbReference type="InterPro" id="IPR026966">
    <property type="entry name" value="Neurofascin/L1/NrCAM_C"/>
</dbReference>
<dbReference type="InterPro" id="IPR003961">
    <property type="entry name" value="FN3_dom"/>
</dbReference>
<dbReference type="CDD" id="cd00096">
    <property type="entry name" value="Ig"/>
    <property type="match status" value="1"/>
</dbReference>
<dbReference type="SUPFAM" id="SSF49265">
    <property type="entry name" value="Fibronectin type III"/>
    <property type="match status" value="3"/>
</dbReference>
<dbReference type="InterPro" id="IPR013098">
    <property type="entry name" value="Ig_I-set"/>
</dbReference>
<dbReference type="Pfam" id="PF13882">
    <property type="entry name" value="Bravo_FIGEY"/>
    <property type="match status" value="1"/>
</dbReference>
<dbReference type="Pfam" id="PF13927">
    <property type="entry name" value="Ig_3"/>
    <property type="match status" value="1"/>
</dbReference>
<dbReference type="CDD" id="cd04978">
    <property type="entry name" value="Ig4_L1-NrCAM_like"/>
    <property type="match status" value="1"/>
</dbReference>
<dbReference type="InterPro" id="IPR036179">
    <property type="entry name" value="Ig-like_dom_sf"/>
</dbReference>
<dbReference type="SMART" id="SM00060">
    <property type="entry name" value="FN3"/>
    <property type="match status" value="5"/>
</dbReference>
<reference evidence="14" key="1">
    <citation type="journal article" date="2023" name="Mol. Biol. Evol.">
        <title>Third-Generation Sequencing Reveals the Adaptive Role of the Epigenome in Three Deep-Sea Polychaetes.</title>
        <authorList>
            <person name="Perez M."/>
            <person name="Aroh O."/>
            <person name="Sun Y."/>
            <person name="Lan Y."/>
            <person name="Juniper S.K."/>
            <person name="Young C.R."/>
            <person name="Angers B."/>
            <person name="Qian P.Y."/>
        </authorList>
    </citation>
    <scope>NUCLEOTIDE SEQUENCE</scope>
    <source>
        <strain evidence="14">R07B-5</strain>
    </source>
</reference>
<feature type="domain" description="Ig-like" evidence="12">
    <location>
        <begin position="315"/>
        <end position="401"/>
    </location>
</feature>
<keyword evidence="7" id="KW-1015">Disulfide bond</keyword>
<feature type="domain" description="Ig-like" evidence="12">
    <location>
        <begin position="130"/>
        <end position="216"/>
    </location>
</feature>
<keyword evidence="4" id="KW-0130">Cell adhesion</keyword>
<dbReference type="FunFam" id="2.60.40.10:FF:000004">
    <property type="entry name" value="DCC isoform 1"/>
    <property type="match status" value="1"/>
</dbReference>
<feature type="region of interest" description="Disordered" evidence="10">
    <location>
        <begin position="1085"/>
        <end position="1183"/>
    </location>
</feature>
<dbReference type="PROSITE" id="PS50835">
    <property type="entry name" value="IG_LIKE"/>
    <property type="match status" value="5"/>
</dbReference>
<evidence type="ECO:0000256" key="1">
    <source>
        <dbReference type="ARBA" id="ARBA00004479"/>
    </source>
</evidence>
<dbReference type="PROSITE" id="PS50853">
    <property type="entry name" value="FN3"/>
    <property type="match status" value="5"/>
</dbReference>
<keyword evidence="8" id="KW-0325">Glycoprotein</keyword>
<dbReference type="AlphaFoldDB" id="A0AAD9KVM5"/>
<protein>
    <recommendedName>
        <fullName evidence="16">Neuroglian</fullName>
    </recommendedName>
</protein>
<feature type="transmembrane region" description="Helical" evidence="11">
    <location>
        <begin position="1050"/>
        <end position="1073"/>
    </location>
</feature>
<comment type="caution">
    <text evidence="14">The sequence shown here is derived from an EMBL/GenBank/DDBJ whole genome shotgun (WGS) entry which is preliminary data.</text>
</comment>
<dbReference type="SMART" id="SM00408">
    <property type="entry name" value="IGc2"/>
    <property type="match status" value="4"/>
</dbReference>
<feature type="domain" description="Fibronectin type-III" evidence="13">
    <location>
        <begin position="929"/>
        <end position="1025"/>
    </location>
</feature>
<evidence type="ECO:0000313" key="14">
    <source>
        <dbReference type="EMBL" id="KAK2178251.1"/>
    </source>
</evidence>
<feature type="compositionally biased region" description="Basic and acidic residues" evidence="10">
    <location>
        <begin position="1085"/>
        <end position="1095"/>
    </location>
</feature>
<comment type="subcellular location">
    <subcellularLocation>
        <location evidence="1">Membrane</location>
        <topology evidence="1">Single-pass type I membrane protein</topology>
    </subcellularLocation>
</comment>
<dbReference type="GO" id="GO:0007411">
    <property type="term" value="P:axon guidance"/>
    <property type="evidence" value="ECO:0007669"/>
    <property type="project" value="TreeGrafter"/>
</dbReference>
<evidence type="ECO:0000256" key="10">
    <source>
        <dbReference type="SAM" id="MobiDB-lite"/>
    </source>
</evidence>
<evidence type="ECO:0000256" key="6">
    <source>
        <dbReference type="ARBA" id="ARBA00023136"/>
    </source>
</evidence>
<evidence type="ECO:0000256" key="5">
    <source>
        <dbReference type="ARBA" id="ARBA00022989"/>
    </source>
</evidence>
<keyword evidence="15" id="KW-1185">Reference proteome</keyword>
<dbReference type="FunFam" id="2.60.40.10:FF:000078">
    <property type="entry name" value="Neuronal cell adhesion molecule"/>
    <property type="match status" value="1"/>
</dbReference>
<feature type="domain" description="Ig-like" evidence="12">
    <location>
        <begin position="410"/>
        <end position="499"/>
    </location>
</feature>
<dbReference type="InterPro" id="IPR007110">
    <property type="entry name" value="Ig-like_dom"/>
</dbReference>
<dbReference type="GO" id="GO:0098609">
    <property type="term" value="P:cell-cell adhesion"/>
    <property type="evidence" value="ECO:0007669"/>
    <property type="project" value="TreeGrafter"/>
</dbReference>
<evidence type="ECO:0008006" key="16">
    <source>
        <dbReference type="Google" id="ProtNLM"/>
    </source>
</evidence>
<dbReference type="CDD" id="cd00063">
    <property type="entry name" value="FN3"/>
    <property type="match status" value="4"/>
</dbReference>
<keyword evidence="6 11" id="KW-0472">Membrane</keyword>
<dbReference type="InterPro" id="IPR013783">
    <property type="entry name" value="Ig-like_fold"/>
</dbReference>
<keyword evidence="9" id="KW-0393">Immunoglobulin domain</keyword>
<dbReference type="GO" id="GO:0005886">
    <property type="term" value="C:plasma membrane"/>
    <property type="evidence" value="ECO:0007669"/>
    <property type="project" value="TreeGrafter"/>
</dbReference>
<dbReference type="EMBL" id="JAODUO010000551">
    <property type="protein sequence ID" value="KAK2178251.1"/>
    <property type="molecule type" value="Genomic_DNA"/>
</dbReference>
<accession>A0AAD9KVM5</accession>
<sequence>MYGTAVGLKTMLKKATLAPFPTMKEPKVHHPTIGEPLVLRCNPPFSYPKGILYWAESKPGAKISAIDNSARVSQDFEGNLYFTNVEAKDRTDGDGYVCIVNNENLRSLSKGDDEKIYPVSSPEPPQTMRPSVMWTSQAMTVAIKGENLHLKCIFAGYPTPTVKWRRLDAPMPPKVNHTSFGQEIIITKIDENDIGRYECSASQPGLADPLRKEFVVRVESMPFWMDAPEDVNSSEEEDARFHCKAGGVPNPEIKWSINGVPIEDMPPDPRRTVTEHSVTYHNLTKTDAQVLQCNATNKHGYIFANAFLNVLAEPPSFIQGPESVKKAAQKQEVSLKCRTFGAPKPVITWTKDGKPIDDVHRIHVKKNGDLKIKGVVAEDKGMYKCHARNKFGEIEAHGELIVREATQIVPGILKDKEVNATAKVEFNCQATTDRAEQSKLRIEWKRNSQVIDYEQEGRISKNMADNSLTISQATVSDTGAYTCVASNGLDSDEFTVQLTVKDRPDPPTSVTLTSCSATRAEISWDAGSDNNDAVQEFIVYYNTSFDKPGQYHEASTSVLGVNERTISLSPWASYTFHVRARNNIGMSARSHMTTTICRTPPSAPSRNPRGVCAESRNPNDLVIVWEPMTEIWHHGEGFMYEVTYQPSNGEEKATVVNVDDWHQGELVVKNVGTYKQFLISVVTLNDMGRSHAAPETKTVYSGEDTPLDQPGNFWMDESTLNATSAKFMWDPVDKSSDRVRGFFRGYQIQFWQSDDPENIRSHDVILENYRPCPSINEEYRRKRDVSQESTHVMNLWPFSRITAGVLVLNGAKKGALGETIEFTTPEGVPGAVPSLKVMERGSHHFRVKWHSPYEPNGVIIGYIVGIKRGTGFNPVKEKKIMDPLRTSTKLRRLQPDTQYTIFVWALTSKGRGDVFFIEEVTLEATEPDVPGFAQIEHGENYINVSWVPTAEGPTVNPGSEFFVEYREAGSSDDEPWKQTRLETEHDWVNITNLTPGESYEIRVVAVNGGGETTRSTPKIVKIGPSEATSVYVDDDTMYLQEPVRQSVATAGWFIFMMCAIIFLLIILLIVCIIKRNRGGKYPVHEKEKLRGRDPDKEDEEGGFGEYTRTDEPEYKKSQGSIESEDKPLESESNSLAEYEDTDPMKFNEDGSFIGMYGGKNHRPEEKPLMQNDSTQPSALSTFV</sequence>
<organism evidence="14 15">
    <name type="scientific">Ridgeia piscesae</name>
    <name type="common">Tubeworm</name>
    <dbReference type="NCBI Taxonomy" id="27915"/>
    <lineage>
        <taxon>Eukaryota</taxon>
        <taxon>Metazoa</taxon>
        <taxon>Spiralia</taxon>
        <taxon>Lophotrochozoa</taxon>
        <taxon>Annelida</taxon>
        <taxon>Polychaeta</taxon>
        <taxon>Sedentaria</taxon>
        <taxon>Canalipalpata</taxon>
        <taxon>Sabellida</taxon>
        <taxon>Siboglinidae</taxon>
        <taxon>Ridgeia</taxon>
    </lineage>
</organism>
<feature type="domain" description="Ig-like" evidence="12">
    <location>
        <begin position="222"/>
        <end position="309"/>
    </location>
</feature>
<proteinExistence type="predicted"/>
<evidence type="ECO:0000256" key="11">
    <source>
        <dbReference type="SAM" id="Phobius"/>
    </source>
</evidence>
<evidence type="ECO:0000256" key="8">
    <source>
        <dbReference type="ARBA" id="ARBA00023180"/>
    </source>
</evidence>
<dbReference type="SMART" id="SM00409">
    <property type="entry name" value="IG"/>
    <property type="match status" value="5"/>
</dbReference>
<dbReference type="InterPro" id="IPR003598">
    <property type="entry name" value="Ig_sub2"/>
</dbReference>
<evidence type="ECO:0000259" key="13">
    <source>
        <dbReference type="PROSITE" id="PS50853"/>
    </source>
</evidence>